<keyword evidence="1" id="KW-1133">Transmembrane helix</keyword>
<evidence type="ECO:0000313" key="3">
    <source>
        <dbReference type="Proteomes" id="UP000245507"/>
    </source>
</evidence>
<evidence type="ECO:0008006" key="4">
    <source>
        <dbReference type="Google" id="ProtNLM"/>
    </source>
</evidence>
<dbReference type="AlphaFoldDB" id="A0A316TFN3"/>
<dbReference type="OrthoDB" id="3788312at2"/>
<keyword evidence="1" id="KW-0812">Transmembrane</keyword>
<feature type="transmembrane region" description="Helical" evidence="1">
    <location>
        <begin position="35"/>
        <end position="56"/>
    </location>
</feature>
<dbReference type="Proteomes" id="UP000245507">
    <property type="component" value="Unassembled WGS sequence"/>
</dbReference>
<gene>
    <name evidence="2" type="ORF">DJ010_09495</name>
</gene>
<keyword evidence="1" id="KW-0472">Membrane</keyword>
<dbReference type="RefSeq" id="WP_109693422.1">
    <property type="nucleotide sequence ID" value="NZ_QGDD01000003.1"/>
</dbReference>
<accession>A0A316TFN3</accession>
<evidence type="ECO:0000313" key="2">
    <source>
        <dbReference type="EMBL" id="PWN03333.1"/>
    </source>
</evidence>
<proteinExistence type="predicted"/>
<organism evidence="2 3">
    <name type="scientific">Nocardioides silvaticus</name>
    <dbReference type="NCBI Taxonomy" id="2201891"/>
    <lineage>
        <taxon>Bacteria</taxon>
        <taxon>Bacillati</taxon>
        <taxon>Actinomycetota</taxon>
        <taxon>Actinomycetes</taxon>
        <taxon>Propionibacteriales</taxon>
        <taxon>Nocardioidaceae</taxon>
        <taxon>Nocardioides</taxon>
    </lineage>
</organism>
<keyword evidence="3" id="KW-1185">Reference proteome</keyword>
<protein>
    <recommendedName>
        <fullName evidence="4">DoxX family protein</fullName>
    </recommendedName>
</protein>
<dbReference type="EMBL" id="QGDD01000003">
    <property type="protein sequence ID" value="PWN03333.1"/>
    <property type="molecule type" value="Genomic_DNA"/>
</dbReference>
<evidence type="ECO:0000256" key="1">
    <source>
        <dbReference type="SAM" id="Phobius"/>
    </source>
</evidence>
<comment type="caution">
    <text evidence="2">The sequence shown here is derived from an EMBL/GenBank/DDBJ whole genome shotgun (WGS) entry which is preliminary data.</text>
</comment>
<feature type="transmembrane region" description="Helical" evidence="1">
    <location>
        <begin position="6"/>
        <end position="23"/>
    </location>
</feature>
<feature type="transmembrane region" description="Helical" evidence="1">
    <location>
        <begin position="87"/>
        <end position="105"/>
    </location>
</feature>
<name>A0A316TFN3_9ACTN</name>
<reference evidence="2 3" key="1">
    <citation type="submission" date="2018-05" db="EMBL/GenBank/DDBJ databases">
        <title>Nocardioides silvaticus genome.</title>
        <authorList>
            <person name="Li C."/>
            <person name="Wang G."/>
        </authorList>
    </citation>
    <scope>NUCLEOTIDE SEQUENCE [LARGE SCALE GENOMIC DNA]</scope>
    <source>
        <strain evidence="2 3">CCTCC AB 2018079</strain>
    </source>
</reference>
<sequence>MNIDWFLPVTWLSLGVVVVGSGLRAHHSLTGYRTGVYATSALWVLGGAAGNLWLLARGGDYSGFADGASSDFVRETWETLVVPHHTFFIGLLIVGETLAGLLVLVPGRVRQAALLSLIGFNVLLLSFGWAYLVWTVPLVLALALLWHAGRPAGAARVVGPGHSGRATVGGSELCDEA</sequence>
<feature type="transmembrane region" description="Helical" evidence="1">
    <location>
        <begin position="112"/>
        <end position="134"/>
    </location>
</feature>